<dbReference type="Proteomes" id="UP000243106">
    <property type="component" value="Unassembled WGS sequence"/>
</dbReference>
<name>A0A1I5WHX9_9RHOB</name>
<dbReference type="AlphaFoldDB" id="A0A1I5WHX9"/>
<dbReference type="PANTHER" id="PTHR35535:SF1">
    <property type="entry name" value="HEAT SHOCK PROTEIN HSLJ"/>
    <property type="match status" value="1"/>
</dbReference>
<reference evidence="4" key="1">
    <citation type="submission" date="2016-10" db="EMBL/GenBank/DDBJ databases">
        <authorList>
            <person name="Varghese N."/>
            <person name="Submissions S."/>
        </authorList>
    </citation>
    <scope>NUCLEOTIDE SEQUENCE [LARGE SCALE GENOMIC DNA]</scope>
    <source>
        <strain evidence="4">JCM 10271</strain>
    </source>
</reference>
<dbReference type="Gene3D" id="2.40.128.270">
    <property type="match status" value="1"/>
</dbReference>
<evidence type="ECO:0000313" key="4">
    <source>
        <dbReference type="Proteomes" id="UP000243106"/>
    </source>
</evidence>
<evidence type="ECO:0000256" key="1">
    <source>
        <dbReference type="SAM" id="SignalP"/>
    </source>
</evidence>
<organism evidence="3 4">
    <name type="scientific">Roseivivax halotolerans</name>
    <dbReference type="NCBI Taxonomy" id="93684"/>
    <lineage>
        <taxon>Bacteria</taxon>
        <taxon>Pseudomonadati</taxon>
        <taxon>Pseudomonadota</taxon>
        <taxon>Alphaproteobacteria</taxon>
        <taxon>Rhodobacterales</taxon>
        <taxon>Roseobacteraceae</taxon>
        <taxon>Roseivivax</taxon>
    </lineage>
</organism>
<keyword evidence="1" id="KW-0732">Signal</keyword>
<proteinExistence type="predicted"/>
<accession>A0A1I5WHX9</accession>
<dbReference type="RefSeq" id="WP_217646673.1">
    <property type="nucleotide sequence ID" value="NZ_FOXV01000002.1"/>
</dbReference>
<feature type="chain" id="PRO_5017471322" evidence="1">
    <location>
        <begin position="20"/>
        <end position="124"/>
    </location>
</feature>
<sequence>MRILGVAAALMFCAGLGQAAEWRIQAVDGAAAGEGAALSLDAEGRLSGSTGCNRFSGQAEVADGILTAGPALAATKMACLGQRAAQETAIFEMLSGPVTLDADLVAGVVVLTGAGHDVTLVPAE</sequence>
<dbReference type="InterPro" id="IPR005184">
    <property type="entry name" value="DUF306_Meta_HslJ"/>
</dbReference>
<evidence type="ECO:0000259" key="2">
    <source>
        <dbReference type="Pfam" id="PF03724"/>
    </source>
</evidence>
<evidence type="ECO:0000313" key="3">
    <source>
        <dbReference type="EMBL" id="SFQ19241.1"/>
    </source>
</evidence>
<dbReference type="InterPro" id="IPR038670">
    <property type="entry name" value="HslJ-like_sf"/>
</dbReference>
<dbReference type="InterPro" id="IPR053147">
    <property type="entry name" value="Hsp_HslJ-like"/>
</dbReference>
<dbReference type="Pfam" id="PF03724">
    <property type="entry name" value="META"/>
    <property type="match status" value="1"/>
</dbReference>
<protein>
    <submittedName>
        <fullName evidence="3">META domain-containing protein</fullName>
    </submittedName>
</protein>
<dbReference type="STRING" id="93684.SAMN05421853_102359"/>
<dbReference type="PANTHER" id="PTHR35535">
    <property type="entry name" value="HEAT SHOCK PROTEIN HSLJ"/>
    <property type="match status" value="1"/>
</dbReference>
<dbReference type="EMBL" id="FOXV01000002">
    <property type="protein sequence ID" value="SFQ19241.1"/>
    <property type="molecule type" value="Genomic_DNA"/>
</dbReference>
<keyword evidence="4" id="KW-1185">Reference proteome</keyword>
<feature type="signal peptide" evidence="1">
    <location>
        <begin position="1"/>
        <end position="19"/>
    </location>
</feature>
<gene>
    <name evidence="3" type="ORF">SAMN05421853_102359</name>
</gene>
<feature type="domain" description="DUF306" evidence="2">
    <location>
        <begin position="20"/>
        <end position="120"/>
    </location>
</feature>